<accession>A0A5P2G6L4</accession>
<dbReference type="InterPro" id="IPR015422">
    <property type="entry name" value="PyrdxlP-dep_Trfase_small"/>
</dbReference>
<dbReference type="GO" id="GO:0008483">
    <property type="term" value="F:transaminase activity"/>
    <property type="evidence" value="ECO:0007669"/>
    <property type="project" value="UniProtKB-KW"/>
</dbReference>
<dbReference type="InterPro" id="IPR015424">
    <property type="entry name" value="PyrdxlP-dep_Trfase"/>
</dbReference>
<dbReference type="RefSeq" id="WP_131330525.1">
    <property type="nucleotide sequence ID" value="NZ_CP044016.1"/>
</dbReference>
<dbReference type="InterPro" id="IPR004839">
    <property type="entry name" value="Aminotransferase_I/II_large"/>
</dbReference>
<keyword evidence="5" id="KW-1185">Reference proteome</keyword>
<name>A0A5P2G6L4_9BACT</name>
<evidence type="ECO:0000259" key="3">
    <source>
        <dbReference type="Pfam" id="PF00155"/>
    </source>
</evidence>
<dbReference type="Proteomes" id="UP000292424">
    <property type="component" value="Chromosome"/>
</dbReference>
<dbReference type="OrthoDB" id="846426at2"/>
<evidence type="ECO:0000313" key="5">
    <source>
        <dbReference type="Proteomes" id="UP000292424"/>
    </source>
</evidence>
<dbReference type="PANTHER" id="PTHR13693">
    <property type="entry name" value="CLASS II AMINOTRANSFERASE/8-AMINO-7-OXONONANOATE SYNTHASE"/>
    <property type="match status" value="1"/>
</dbReference>
<gene>
    <name evidence="4" type="ORF">E0W69_013230</name>
</gene>
<evidence type="ECO:0000256" key="1">
    <source>
        <dbReference type="ARBA" id="ARBA00001933"/>
    </source>
</evidence>
<dbReference type="Pfam" id="PF00155">
    <property type="entry name" value="Aminotran_1_2"/>
    <property type="match status" value="1"/>
</dbReference>
<feature type="domain" description="Aminotransferase class I/classII large" evidence="3">
    <location>
        <begin position="172"/>
        <end position="273"/>
    </location>
</feature>
<dbReference type="GO" id="GO:0030170">
    <property type="term" value="F:pyridoxal phosphate binding"/>
    <property type="evidence" value="ECO:0007669"/>
    <property type="project" value="InterPro"/>
</dbReference>
<sequence>MSDLYLDGKFSRNAFINGKEYLFFSGYDYLSIHENKDFLQLLNEGLRKYGWLYASARISNTKIDLFEKCEAYLSELTESEATVLYGSGFSSGQAITQLFESNLENSPFSHPAILKKKNTEKDVRKWQQTCAETIQSGTYPTFASDTVNNFYVEKYDFNFLQTLDQSANFILDDSHGFGITGVDGKGVSSYIQKAKNINYSYTYSLGKAFGIGAGAVSTTREIANQLHKQPSFAAVTPPPPAQLYAFLHANEIYLTQLEKLKANIQLMAQLFEGIEDIKLHPELPLALLPSSLNETDFLKENCIISSFAYPDPKGPKLNRLVINAAHTENDLEKITKLVKKYLS</sequence>
<comment type="cofactor">
    <cofactor evidence="1">
        <name>pyridoxal 5'-phosphate</name>
        <dbReference type="ChEBI" id="CHEBI:597326"/>
    </cofactor>
</comment>
<dbReference type="Gene3D" id="3.90.1150.10">
    <property type="entry name" value="Aspartate Aminotransferase, domain 1"/>
    <property type="match status" value="2"/>
</dbReference>
<evidence type="ECO:0000256" key="2">
    <source>
        <dbReference type="ARBA" id="ARBA00022679"/>
    </source>
</evidence>
<reference evidence="4 5" key="1">
    <citation type="submission" date="2019-09" db="EMBL/GenBank/DDBJ databases">
        <title>Complete genome sequence of Arachidicoccus sp. B3-10 isolated from apple orchard soil.</title>
        <authorList>
            <person name="Kim H.S."/>
            <person name="Han K.-I."/>
            <person name="Suh M.K."/>
            <person name="Lee K.C."/>
            <person name="Eom M.K."/>
            <person name="Kim J.-S."/>
            <person name="Kang S.W."/>
            <person name="Sin Y."/>
            <person name="Lee J.-S."/>
        </authorList>
    </citation>
    <scope>NUCLEOTIDE SEQUENCE [LARGE SCALE GENOMIC DNA]</scope>
    <source>
        <strain evidence="4 5">B3-10</strain>
    </source>
</reference>
<keyword evidence="2 4" id="KW-0808">Transferase</keyword>
<dbReference type="SUPFAM" id="SSF53383">
    <property type="entry name" value="PLP-dependent transferases"/>
    <property type="match status" value="1"/>
</dbReference>
<proteinExistence type="predicted"/>
<dbReference type="EMBL" id="CP044016">
    <property type="protein sequence ID" value="QES89582.1"/>
    <property type="molecule type" value="Genomic_DNA"/>
</dbReference>
<dbReference type="KEGG" id="arac:E0W69_013230"/>
<protein>
    <submittedName>
        <fullName evidence="4">Aminotransferase class I/II-fold pyridoxal phosphate-dependent enzyme</fullName>
    </submittedName>
</protein>
<dbReference type="InterPro" id="IPR050087">
    <property type="entry name" value="AON_synthase_class-II"/>
</dbReference>
<dbReference type="InterPro" id="IPR015421">
    <property type="entry name" value="PyrdxlP-dep_Trfase_major"/>
</dbReference>
<evidence type="ECO:0000313" key="4">
    <source>
        <dbReference type="EMBL" id="QES89582.1"/>
    </source>
</evidence>
<dbReference type="AlphaFoldDB" id="A0A5P2G6L4"/>
<dbReference type="Gene3D" id="3.40.640.10">
    <property type="entry name" value="Type I PLP-dependent aspartate aminotransferase-like (Major domain)"/>
    <property type="match status" value="2"/>
</dbReference>
<keyword evidence="4" id="KW-0032">Aminotransferase</keyword>
<organism evidence="4 5">
    <name type="scientific">Rhizosphaericola mali</name>
    <dbReference type="NCBI Taxonomy" id="2545455"/>
    <lineage>
        <taxon>Bacteria</taxon>
        <taxon>Pseudomonadati</taxon>
        <taxon>Bacteroidota</taxon>
        <taxon>Chitinophagia</taxon>
        <taxon>Chitinophagales</taxon>
        <taxon>Chitinophagaceae</taxon>
        <taxon>Rhizosphaericola</taxon>
    </lineage>
</organism>